<evidence type="ECO:0000256" key="7">
    <source>
        <dbReference type="ARBA" id="ARBA00034754"/>
    </source>
</evidence>
<dbReference type="AlphaFoldDB" id="A0A6J6CGR3"/>
<reference evidence="11" key="1">
    <citation type="submission" date="2020-05" db="EMBL/GenBank/DDBJ databases">
        <authorList>
            <person name="Chiriac C."/>
            <person name="Salcher M."/>
            <person name="Ghai R."/>
            <person name="Kavagutti S V."/>
        </authorList>
    </citation>
    <scope>NUCLEOTIDE SEQUENCE</scope>
</reference>
<dbReference type="GO" id="GO:0003677">
    <property type="term" value="F:DNA binding"/>
    <property type="evidence" value="ECO:0007669"/>
    <property type="project" value="InterPro"/>
</dbReference>
<comment type="catalytic activity">
    <reaction evidence="8">
        <text>DNA(n) + a 2'-deoxyribonucleoside 5'-triphosphate = DNA(n+1) + diphosphate</text>
        <dbReference type="Rhea" id="RHEA:22508"/>
        <dbReference type="Rhea" id="RHEA-COMP:17339"/>
        <dbReference type="Rhea" id="RHEA-COMP:17340"/>
        <dbReference type="ChEBI" id="CHEBI:33019"/>
        <dbReference type="ChEBI" id="CHEBI:61560"/>
        <dbReference type="ChEBI" id="CHEBI:173112"/>
        <dbReference type="EC" id="2.7.7.7"/>
    </reaction>
</comment>
<comment type="similarity">
    <text evidence="7">Belongs to the DNA polymerase HolA subunit family.</text>
</comment>
<dbReference type="Pfam" id="PF21694">
    <property type="entry name" value="DNA_pol3_delta_C"/>
    <property type="match status" value="1"/>
</dbReference>
<evidence type="ECO:0000259" key="10">
    <source>
        <dbReference type="Pfam" id="PF21694"/>
    </source>
</evidence>
<dbReference type="NCBIfam" id="TIGR01128">
    <property type="entry name" value="holA"/>
    <property type="match status" value="1"/>
</dbReference>
<dbReference type="EMBL" id="CAEZST010000021">
    <property type="protein sequence ID" value="CAB4550617.1"/>
    <property type="molecule type" value="Genomic_DNA"/>
</dbReference>
<dbReference type="SUPFAM" id="SSF52540">
    <property type="entry name" value="P-loop containing nucleoside triphosphate hydrolases"/>
    <property type="match status" value="1"/>
</dbReference>
<keyword evidence="3" id="KW-0808">Transferase</keyword>
<dbReference type="Pfam" id="PF06144">
    <property type="entry name" value="DNA_pol3_delta"/>
    <property type="match status" value="1"/>
</dbReference>
<evidence type="ECO:0000256" key="8">
    <source>
        <dbReference type="ARBA" id="ARBA00049244"/>
    </source>
</evidence>
<evidence type="ECO:0000256" key="6">
    <source>
        <dbReference type="ARBA" id="ARBA00022932"/>
    </source>
</evidence>
<keyword evidence="5" id="KW-0235">DNA replication</keyword>
<dbReference type="InterPro" id="IPR027417">
    <property type="entry name" value="P-loop_NTPase"/>
</dbReference>
<dbReference type="PANTHER" id="PTHR34388">
    <property type="entry name" value="DNA POLYMERASE III SUBUNIT DELTA"/>
    <property type="match status" value="1"/>
</dbReference>
<evidence type="ECO:0000256" key="5">
    <source>
        <dbReference type="ARBA" id="ARBA00022705"/>
    </source>
</evidence>
<dbReference type="InterPro" id="IPR005790">
    <property type="entry name" value="DNA_polIII_delta"/>
</dbReference>
<dbReference type="InterPro" id="IPR008921">
    <property type="entry name" value="DNA_pol3_clamp-load_cplx_C"/>
</dbReference>
<proteinExistence type="inferred from homology"/>
<keyword evidence="4" id="KW-0548">Nucleotidyltransferase</keyword>
<evidence type="ECO:0000313" key="11">
    <source>
        <dbReference type="EMBL" id="CAB4550617.1"/>
    </source>
</evidence>
<gene>
    <name evidence="11" type="ORF">UFOPK1503_01023</name>
</gene>
<organism evidence="11">
    <name type="scientific">freshwater metagenome</name>
    <dbReference type="NCBI Taxonomy" id="449393"/>
    <lineage>
        <taxon>unclassified sequences</taxon>
        <taxon>metagenomes</taxon>
        <taxon>ecological metagenomes</taxon>
    </lineage>
</organism>
<dbReference type="InterPro" id="IPR010372">
    <property type="entry name" value="DNA_pol3_delta_N"/>
</dbReference>
<name>A0A6J6CGR3_9ZZZZ</name>
<dbReference type="GO" id="GO:0006261">
    <property type="term" value="P:DNA-templated DNA replication"/>
    <property type="evidence" value="ECO:0007669"/>
    <property type="project" value="TreeGrafter"/>
</dbReference>
<evidence type="ECO:0000256" key="2">
    <source>
        <dbReference type="ARBA" id="ARBA00017703"/>
    </source>
</evidence>
<dbReference type="Gene3D" id="3.40.50.300">
    <property type="entry name" value="P-loop containing nucleotide triphosphate hydrolases"/>
    <property type="match status" value="1"/>
</dbReference>
<dbReference type="PANTHER" id="PTHR34388:SF1">
    <property type="entry name" value="DNA POLYMERASE III SUBUNIT DELTA"/>
    <property type="match status" value="1"/>
</dbReference>
<dbReference type="InterPro" id="IPR048466">
    <property type="entry name" value="DNA_pol3_delta-like_C"/>
</dbReference>
<evidence type="ECO:0000256" key="1">
    <source>
        <dbReference type="ARBA" id="ARBA00012417"/>
    </source>
</evidence>
<feature type="domain" description="DNA polymerase III delta N-terminal" evidence="9">
    <location>
        <begin position="18"/>
        <end position="128"/>
    </location>
</feature>
<dbReference type="SUPFAM" id="SSF48019">
    <property type="entry name" value="post-AAA+ oligomerization domain-like"/>
    <property type="match status" value="1"/>
</dbReference>
<dbReference type="GO" id="GO:0003887">
    <property type="term" value="F:DNA-directed DNA polymerase activity"/>
    <property type="evidence" value="ECO:0007669"/>
    <property type="project" value="UniProtKB-KW"/>
</dbReference>
<protein>
    <recommendedName>
        <fullName evidence="2">DNA polymerase III subunit delta</fullName>
        <ecNumber evidence="1">2.7.7.7</ecNumber>
    </recommendedName>
</protein>
<dbReference type="GO" id="GO:0009360">
    <property type="term" value="C:DNA polymerase III complex"/>
    <property type="evidence" value="ECO:0007669"/>
    <property type="project" value="InterPro"/>
</dbReference>
<dbReference type="Gene3D" id="1.20.272.10">
    <property type="match status" value="1"/>
</dbReference>
<evidence type="ECO:0000256" key="3">
    <source>
        <dbReference type="ARBA" id="ARBA00022679"/>
    </source>
</evidence>
<keyword evidence="6" id="KW-0239">DNA-directed DNA polymerase</keyword>
<feature type="domain" description="DNA polymerase III delta subunit-like C-terminal" evidence="10">
    <location>
        <begin position="198"/>
        <end position="311"/>
    </location>
</feature>
<evidence type="ECO:0000259" key="9">
    <source>
        <dbReference type="Pfam" id="PF06144"/>
    </source>
</evidence>
<sequence>MNAVINWYEAKPAPVIFVIGSESYLAGRAIRQIRVQLKEEFPELEVSEIEEGNYTPGALFEYASPSLFGEPRLVIIHSAAEGLKEDLKNYMSDPADSVTVVVRLSNLVGHSGSIRKELSKQALVVACEEIKKDSERIDFVNREFKTAKVQIESGAVRAIVSAFNSDLGEMGAACSQLIANFEKVTIGHVEEAFGGRVETNAFKIADAALAGNATEAIRLFRHGFATGIDSVALVAALTMRIRQLARLFNDRNAPAAALGMQPWQVDKARKELAGWQEAELAELVELAAITDGDVKGGSRDPEFSVERLLLAMARAN</sequence>
<accession>A0A6J6CGR3</accession>
<evidence type="ECO:0000256" key="4">
    <source>
        <dbReference type="ARBA" id="ARBA00022695"/>
    </source>
</evidence>
<dbReference type="EC" id="2.7.7.7" evidence="1"/>